<reference evidence="1" key="1">
    <citation type="journal article" date="2014" name="Int. J. Syst. Evol. Microbiol.">
        <title>Complete genome sequence of Corynebacterium casei LMG S-19264T (=DSM 44701T), isolated from a smear-ripened cheese.</title>
        <authorList>
            <consortium name="US DOE Joint Genome Institute (JGI-PGF)"/>
            <person name="Walter F."/>
            <person name="Albersmeier A."/>
            <person name="Kalinowski J."/>
            <person name="Ruckert C."/>
        </authorList>
    </citation>
    <scope>NUCLEOTIDE SEQUENCE</scope>
    <source>
        <strain evidence="1">KCTC 12344</strain>
    </source>
</reference>
<accession>A0AA88C799</accession>
<dbReference type="SUPFAM" id="SSF143880">
    <property type="entry name" value="NE0471 N-terminal domain-like"/>
    <property type="match status" value="1"/>
</dbReference>
<organism evidence="1 2">
    <name type="scientific">Pseudoduganella plicata</name>
    <dbReference type="NCBI Taxonomy" id="321984"/>
    <lineage>
        <taxon>Bacteria</taxon>
        <taxon>Pseudomonadati</taxon>
        <taxon>Pseudomonadota</taxon>
        <taxon>Betaproteobacteria</taxon>
        <taxon>Burkholderiales</taxon>
        <taxon>Oxalobacteraceae</taxon>
        <taxon>Telluria group</taxon>
        <taxon>Pseudoduganella</taxon>
    </lineage>
</organism>
<dbReference type="AlphaFoldDB" id="A0AA88C799"/>
<protein>
    <recommendedName>
        <fullName evidence="3">DUF2442 domain-containing protein</fullName>
    </recommendedName>
</protein>
<evidence type="ECO:0000313" key="1">
    <source>
        <dbReference type="EMBL" id="GGY78353.1"/>
    </source>
</evidence>
<evidence type="ECO:0000313" key="2">
    <source>
        <dbReference type="Proteomes" id="UP000619512"/>
    </source>
</evidence>
<comment type="caution">
    <text evidence="1">The sequence shown here is derived from an EMBL/GenBank/DDBJ whole genome shotgun (WGS) entry which is preliminary data.</text>
</comment>
<sequence length="194" mass="21744">MTDIRLQRAVPTEGRHMILQFEGGEFRLLDMSQLRRDTGWEQLAYPQHAKRFTFSPEAIEWPAGGTVTAPALYRRSAPVDRAPLEHQVLRLCYQNVAPTEQDRRHHVYEVSLARFGSKPFRVGESIGGGHAERGGSNALTLAGLLAWPWWRRHFELAGCGWAIAQVEALQHDPERLLDLLVGEACRTNGLPAAG</sequence>
<dbReference type="EMBL" id="BMWW01000001">
    <property type="protein sequence ID" value="GGY78353.1"/>
    <property type="molecule type" value="Genomic_DNA"/>
</dbReference>
<name>A0AA88C799_9BURK</name>
<proteinExistence type="predicted"/>
<gene>
    <name evidence="1" type="ORF">GCM10007388_09040</name>
</gene>
<reference evidence="1" key="2">
    <citation type="submission" date="2022-12" db="EMBL/GenBank/DDBJ databases">
        <authorList>
            <person name="Sun Q."/>
            <person name="Kim S."/>
        </authorList>
    </citation>
    <scope>NUCLEOTIDE SEQUENCE</scope>
    <source>
        <strain evidence="1">KCTC 12344</strain>
    </source>
</reference>
<dbReference type="InterPro" id="IPR036782">
    <property type="entry name" value="NE0471-like_N"/>
</dbReference>
<dbReference type="RefSeq" id="WP_206076737.1">
    <property type="nucleotide sequence ID" value="NZ_BMWW01000001.1"/>
</dbReference>
<dbReference type="Proteomes" id="UP000619512">
    <property type="component" value="Unassembled WGS sequence"/>
</dbReference>
<evidence type="ECO:0008006" key="3">
    <source>
        <dbReference type="Google" id="ProtNLM"/>
    </source>
</evidence>